<dbReference type="Pfam" id="PF05641">
    <property type="entry name" value="Agenet"/>
    <property type="match status" value="2"/>
</dbReference>
<dbReference type="PANTHER" id="PTHR31917">
    <property type="entry name" value="AGENET DOMAIN-CONTAINING PROTEIN-RELATED"/>
    <property type="match status" value="1"/>
</dbReference>
<dbReference type="CDD" id="cd20405">
    <property type="entry name" value="Tudor_Agenet_AtDUF_rpt1_3"/>
    <property type="match status" value="1"/>
</dbReference>
<proteinExistence type="predicted"/>
<name>A0ABC8R4V2_9AQUA</name>
<accession>A0ABC8R4V2</accession>
<gene>
    <name evidence="2" type="ORF">ILEXP_LOCUS4659</name>
</gene>
<dbReference type="AlphaFoldDB" id="A0ABC8R4V2"/>
<dbReference type="InterPro" id="IPR014002">
    <property type="entry name" value="Agenet_dom_plant"/>
</dbReference>
<dbReference type="SMART" id="SM00743">
    <property type="entry name" value="Agenet"/>
    <property type="match status" value="2"/>
</dbReference>
<feature type="domain" description="Agenet" evidence="1">
    <location>
        <begin position="81"/>
        <end position="137"/>
    </location>
</feature>
<evidence type="ECO:0000259" key="1">
    <source>
        <dbReference type="SMART" id="SM00743"/>
    </source>
</evidence>
<dbReference type="EMBL" id="CAUOFW020000829">
    <property type="protein sequence ID" value="CAK9137638.1"/>
    <property type="molecule type" value="Genomic_DNA"/>
</dbReference>
<dbReference type="PANTHER" id="PTHR31917:SF80">
    <property type="entry name" value="AGENET DOMAIN-CONTAINING PROTEIN-RELATED"/>
    <property type="match status" value="1"/>
</dbReference>
<keyword evidence="3" id="KW-1185">Reference proteome</keyword>
<protein>
    <recommendedName>
        <fullName evidence="1">Agenet domain-containing protein</fullName>
    </recommendedName>
</protein>
<dbReference type="CDD" id="cd20406">
    <property type="entry name" value="Tudor_Agenet_AtDUF_rpt2_4"/>
    <property type="match status" value="1"/>
</dbReference>
<evidence type="ECO:0000313" key="3">
    <source>
        <dbReference type="Proteomes" id="UP001642360"/>
    </source>
</evidence>
<organism evidence="2 3">
    <name type="scientific">Ilex paraguariensis</name>
    <name type="common">yerba mate</name>
    <dbReference type="NCBI Taxonomy" id="185542"/>
    <lineage>
        <taxon>Eukaryota</taxon>
        <taxon>Viridiplantae</taxon>
        <taxon>Streptophyta</taxon>
        <taxon>Embryophyta</taxon>
        <taxon>Tracheophyta</taxon>
        <taxon>Spermatophyta</taxon>
        <taxon>Magnoliopsida</taxon>
        <taxon>eudicotyledons</taxon>
        <taxon>Gunneridae</taxon>
        <taxon>Pentapetalae</taxon>
        <taxon>asterids</taxon>
        <taxon>campanulids</taxon>
        <taxon>Aquifoliales</taxon>
        <taxon>Aquifoliaceae</taxon>
        <taxon>Ilex</taxon>
    </lineage>
</organism>
<reference evidence="2 3" key="1">
    <citation type="submission" date="2024-02" db="EMBL/GenBank/DDBJ databases">
        <authorList>
            <person name="Vignale AGUSTIN F."/>
            <person name="Sosa J E."/>
            <person name="Modenutti C."/>
        </authorList>
    </citation>
    <scope>NUCLEOTIDE SEQUENCE [LARGE SCALE GENOMIC DNA]</scope>
</reference>
<comment type="caution">
    <text evidence="2">The sequence shown here is derived from an EMBL/GenBank/DDBJ whole genome shotgun (WGS) entry which is preliminary data.</text>
</comment>
<sequence length="203" mass="23190">MADLNDPNSCFKKGAEVEISSNDDGFRGAWYPGTVIRPTRSENKVLVEYKTLTADEAGKKPLRETLDLVQLRPPPPRERKRNFKFSEEVDAHHNDGWWEGVVTEVLDNGRYSVFFRGTREQIEFGEEQLRLHREWVNGKWSPPLEESEGNPKVSLVALIKKVDRDVFLCENAAKANEICKHEKGIIKVSLLVRLKRLTAKSCG</sequence>
<dbReference type="Proteomes" id="UP001642360">
    <property type="component" value="Unassembled WGS sequence"/>
</dbReference>
<evidence type="ECO:0000313" key="2">
    <source>
        <dbReference type="EMBL" id="CAK9137638.1"/>
    </source>
</evidence>
<dbReference type="InterPro" id="IPR008395">
    <property type="entry name" value="Agenet-like_dom"/>
</dbReference>
<feature type="domain" description="Agenet" evidence="1">
    <location>
        <begin position="9"/>
        <end position="79"/>
    </location>
</feature>